<keyword evidence="9" id="KW-1185">Reference proteome</keyword>
<evidence type="ECO:0000259" key="7">
    <source>
        <dbReference type="PROSITE" id="PS51935"/>
    </source>
</evidence>
<accession>A0A563ENS5</accession>
<feature type="chain" id="PRO_5021797805" evidence="6">
    <location>
        <begin position="31"/>
        <end position="342"/>
    </location>
</feature>
<dbReference type="PANTHER" id="PTHR47359">
    <property type="entry name" value="PEPTIDOGLYCAN DL-ENDOPEPTIDASE CWLO"/>
    <property type="match status" value="1"/>
</dbReference>
<protein>
    <submittedName>
        <fullName evidence="8">Glycoside hydrolase</fullName>
    </submittedName>
</protein>
<evidence type="ECO:0000313" key="9">
    <source>
        <dbReference type="Proteomes" id="UP000316639"/>
    </source>
</evidence>
<feature type="coiled-coil region" evidence="5">
    <location>
        <begin position="36"/>
        <end position="91"/>
    </location>
</feature>
<keyword evidence="3 8" id="KW-0378">Hydrolase</keyword>
<keyword evidence="6" id="KW-0732">Signal</keyword>
<name>A0A563ENS5_9PSEU</name>
<dbReference type="RefSeq" id="WP_146355720.1">
    <property type="nucleotide sequence ID" value="NZ_VOBR01000018.1"/>
</dbReference>
<keyword evidence="4" id="KW-0788">Thiol protease</keyword>
<dbReference type="EMBL" id="VOBR01000018">
    <property type="protein sequence ID" value="TWP48915.1"/>
    <property type="molecule type" value="Genomic_DNA"/>
</dbReference>
<dbReference type="GO" id="GO:0006508">
    <property type="term" value="P:proteolysis"/>
    <property type="evidence" value="ECO:0007669"/>
    <property type="project" value="UniProtKB-KW"/>
</dbReference>
<reference evidence="8 9" key="1">
    <citation type="submission" date="2019-07" db="EMBL/GenBank/DDBJ databases">
        <title>Lentzea xizangensis sp. nov., isolated from Qinghai-Tibetan Plateau Soils.</title>
        <authorList>
            <person name="Huang J."/>
        </authorList>
    </citation>
    <scope>NUCLEOTIDE SEQUENCE [LARGE SCALE GENOMIC DNA]</scope>
    <source>
        <strain evidence="8 9">FXJ1.1311</strain>
    </source>
</reference>
<dbReference type="InterPro" id="IPR038765">
    <property type="entry name" value="Papain-like_cys_pep_sf"/>
</dbReference>
<organism evidence="8 9">
    <name type="scientific">Lentzea tibetensis</name>
    <dbReference type="NCBI Taxonomy" id="2591470"/>
    <lineage>
        <taxon>Bacteria</taxon>
        <taxon>Bacillati</taxon>
        <taxon>Actinomycetota</taxon>
        <taxon>Actinomycetes</taxon>
        <taxon>Pseudonocardiales</taxon>
        <taxon>Pseudonocardiaceae</taxon>
        <taxon>Lentzea</taxon>
    </lineage>
</organism>
<comment type="similarity">
    <text evidence="1">Belongs to the peptidase C40 family.</text>
</comment>
<dbReference type="GO" id="GO:0008234">
    <property type="term" value="F:cysteine-type peptidase activity"/>
    <property type="evidence" value="ECO:0007669"/>
    <property type="project" value="UniProtKB-KW"/>
</dbReference>
<dbReference type="InterPro" id="IPR051794">
    <property type="entry name" value="PG_Endopeptidase_C40"/>
</dbReference>
<proteinExistence type="inferred from homology"/>
<dbReference type="OrthoDB" id="5177647at2"/>
<dbReference type="Proteomes" id="UP000316639">
    <property type="component" value="Unassembled WGS sequence"/>
</dbReference>
<evidence type="ECO:0000256" key="5">
    <source>
        <dbReference type="SAM" id="Coils"/>
    </source>
</evidence>
<dbReference type="PROSITE" id="PS51935">
    <property type="entry name" value="NLPC_P60"/>
    <property type="match status" value="1"/>
</dbReference>
<evidence type="ECO:0000256" key="4">
    <source>
        <dbReference type="ARBA" id="ARBA00022807"/>
    </source>
</evidence>
<dbReference type="PANTHER" id="PTHR47359:SF3">
    <property type="entry name" value="NLP_P60 DOMAIN-CONTAINING PROTEIN-RELATED"/>
    <property type="match status" value="1"/>
</dbReference>
<dbReference type="Gene3D" id="6.10.250.3150">
    <property type="match status" value="1"/>
</dbReference>
<dbReference type="Pfam" id="PF00877">
    <property type="entry name" value="NLPC_P60"/>
    <property type="match status" value="1"/>
</dbReference>
<sequence>MASHRLKRGIFAATAVAVASVSLTGSPATAQPPATAADALKKFNELSEQATKLNEEVLRAQDDLNAKKAELDKANSDVGAAQQVVDRAQADEEKFREHVDVLTQASFEGARFNQLSALLVSESQQDFLNRMSALGILAADNSEALAKLSGAVDTANLAKQSAQDAQTRAQDAAKAAEQLKTDVDKRNGELQTQIKEVKTALNNLSAGDQRKLADKGDMSNISVPAGAAGAALEFALNQRGDGYRYGSTGPDLWDCSGLTMKAYAAAGVSIPRTSGGQAGVGRSVSRADVRAGDLIIYYSSQSHVAMAVDNVRAVHASTEGRPVLIANIDAIGPVSVIRRVAG</sequence>
<evidence type="ECO:0000256" key="3">
    <source>
        <dbReference type="ARBA" id="ARBA00022801"/>
    </source>
</evidence>
<feature type="domain" description="NlpC/P60" evidence="7">
    <location>
        <begin position="225"/>
        <end position="342"/>
    </location>
</feature>
<feature type="signal peptide" evidence="6">
    <location>
        <begin position="1"/>
        <end position="30"/>
    </location>
</feature>
<evidence type="ECO:0000256" key="1">
    <source>
        <dbReference type="ARBA" id="ARBA00007074"/>
    </source>
</evidence>
<gene>
    <name evidence="8" type="ORF">FKR81_26870</name>
</gene>
<evidence type="ECO:0000256" key="2">
    <source>
        <dbReference type="ARBA" id="ARBA00022670"/>
    </source>
</evidence>
<evidence type="ECO:0000313" key="8">
    <source>
        <dbReference type="EMBL" id="TWP48915.1"/>
    </source>
</evidence>
<keyword evidence="2" id="KW-0645">Protease</keyword>
<keyword evidence="5" id="KW-0175">Coiled coil</keyword>
<evidence type="ECO:0000256" key="6">
    <source>
        <dbReference type="SAM" id="SignalP"/>
    </source>
</evidence>
<dbReference type="AlphaFoldDB" id="A0A563ENS5"/>
<dbReference type="Gene3D" id="3.90.1720.10">
    <property type="entry name" value="endopeptidase domain like (from Nostoc punctiforme)"/>
    <property type="match status" value="1"/>
</dbReference>
<comment type="caution">
    <text evidence="8">The sequence shown here is derived from an EMBL/GenBank/DDBJ whole genome shotgun (WGS) entry which is preliminary data.</text>
</comment>
<dbReference type="InterPro" id="IPR000064">
    <property type="entry name" value="NLP_P60_dom"/>
</dbReference>
<dbReference type="SUPFAM" id="SSF54001">
    <property type="entry name" value="Cysteine proteinases"/>
    <property type="match status" value="1"/>
</dbReference>